<organism evidence="4 5">
    <name type="scientific">Stutzerimonas marianensis</name>
    <dbReference type="NCBI Taxonomy" id="2929513"/>
    <lineage>
        <taxon>Bacteria</taxon>
        <taxon>Pseudomonadati</taxon>
        <taxon>Pseudomonadota</taxon>
        <taxon>Gammaproteobacteria</taxon>
        <taxon>Pseudomonadales</taxon>
        <taxon>Pseudomonadaceae</taxon>
        <taxon>Stutzerimonas</taxon>
    </lineage>
</organism>
<feature type="region of interest" description="Disordered" evidence="1">
    <location>
        <begin position="29"/>
        <end position="51"/>
    </location>
</feature>
<dbReference type="PANTHER" id="PTHR42686:SF1">
    <property type="entry name" value="GH17980P-RELATED"/>
    <property type="match status" value="1"/>
</dbReference>
<feature type="signal peptide" evidence="2">
    <location>
        <begin position="1"/>
        <end position="26"/>
    </location>
</feature>
<dbReference type="AlphaFoldDB" id="A0A9X1W3X5"/>
<keyword evidence="5" id="KW-1185">Reference proteome</keyword>
<keyword evidence="2" id="KW-0732">Signal</keyword>
<gene>
    <name evidence="4" type="ORF">MST27_12400</name>
</gene>
<dbReference type="CDD" id="cd19152">
    <property type="entry name" value="AKR_AKR15A"/>
    <property type="match status" value="1"/>
</dbReference>
<dbReference type="InterPro" id="IPR020471">
    <property type="entry name" value="AKR"/>
</dbReference>
<evidence type="ECO:0000313" key="5">
    <source>
        <dbReference type="Proteomes" id="UP001139682"/>
    </source>
</evidence>
<evidence type="ECO:0000256" key="1">
    <source>
        <dbReference type="SAM" id="MobiDB-lite"/>
    </source>
</evidence>
<sequence>MQRRHFLSTTAAVSVGLALAPVLARAEANPRQPGAASQSPDSLPMNEGTHERYRPPYRFGLGGAVGLGDMRRELPEAEALALLQQAWDLGIRYYDTSPWYGLGLSERRHAGLLSAQERDAYVLSTKVGRLLKPEPGYSHKNWQGVNNFDYEYDYSASGTRRSIEDSLQRMGVPSLDVVFIHDLSPDNEDMGEGWKEHFEVAVKGAMPELVKMREEGLIKAWGMGVNTLPPALGAIERSDPDIILSATQYSLLKHKDALNDLFPAAEKRGVSLVLGAPLNSGYLAGNEYFNYSKDVPQDIQRKRERYQALAREHGVDLRTAALQFCNAPSVVSAIIPGASKAEHVRENAASMSARIPGEFWAAAKREGLLEENAPIPG</sequence>
<dbReference type="GO" id="GO:0005829">
    <property type="term" value="C:cytosol"/>
    <property type="evidence" value="ECO:0007669"/>
    <property type="project" value="TreeGrafter"/>
</dbReference>
<dbReference type="SUPFAM" id="SSF51430">
    <property type="entry name" value="NAD(P)-linked oxidoreductase"/>
    <property type="match status" value="1"/>
</dbReference>
<dbReference type="EMBL" id="JALGRD010000006">
    <property type="protein sequence ID" value="MCJ0974170.1"/>
    <property type="molecule type" value="Genomic_DNA"/>
</dbReference>
<dbReference type="InterPro" id="IPR023210">
    <property type="entry name" value="NADP_OxRdtase_dom"/>
</dbReference>
<protein>
    <submittedName>
        <fullName evidence="4">Aldo/keto reductase</fullName>
    </submittedName>
</protein>
<comment type="caution">
    <text evidence="4">The sequence shown here is derived from an EMBL/GenBank/DDBJ whole genome shotgun (WGS) entry which is preliminary data.</text>
</comment>
<reference evidence="4" key="1">
    <citation type="submission" date="2022-03" db="EMBL/GenBank/DDBJ databases">
        <title>Pseudomonas marianensis sp. nov., a marine bacterium isolated from deep-sea sediments of the Mariana Trench.</title>
        <authorList>
            <person name="Wei Y."/>
        </authorList>
    </citation>
    <scope>NUCLEOTIDE SEQUENCE</scope>
    <source>
        <strain evidence="4">PS1</strain>
    </source>
</reference>
<dbReference type="InterPro" id="IPR036812">
    <property type="entry name" value="NAD(P)_OxRdtase_dom_sf"/>
</dbReference>
<dbReference type="PANTHER" id="PTHR42686">
    <property type="entry name" value="GH17980P-RELATED"/>
    <property type="match status" value="1"/>
</dbReference>
<accession>A0A9X1W3X5</accession>
<dbReference type="Gene3D" id="3.20.20.100">
    <property type="entry name" value="NADP-dependent oxidoreductase domain"/>
    <property type="match status" value="1"/>
</dbReference>
<dbReference type="RefSeq" id="WP_243606249.1">
    <property type="nucleotide sequence ID" value="NZ_JALGRD010000006.1"/>
</dbReference>
<name>A0A9X1W3X5_9GAMM</name>
<evidence type="ECO:0000313" key="4">
    <source>
        <dbReference type="EMBL" id="MCJ0974170.1"/>
    </source>
</evidence>
<feature type="chain" id="PRO_5040771268" evidence="2">
    <location>
        <begin position="27"/>
        <end position="377"/>
    </location>
</feature>
<dbReference type="PROSITE" id="PS51318">
    <property type="entry name" value="TAT"/>
    <property type="match status" value="1"/>
</dbReference>
<dbReference type="Proteomes" id="UP001139682">
    <property type="component" value="Unassembled WGS sequence"/>
</dbReference>
<dbReference type="InterPro" id="IPR006311">
    <property type="entry name" value="TAT_signal"/>
</dbReference>
<evidence type="ECO:0000256" key="2">
    <source>
        <dbReference type="SAM" id="SignalP"/>
    </source>
</evidence>
<feature type="domain" description="NADP-dependent oxidoreductase" evidence="3">
    <location>
        <begin position="63"/>
        <end position="362"/>
    </location>
</feature>
<dbReference type="GO" id="GO:0016491">
    <property type="term" value="F:oxidoreductase activity"/>
    <property type="evidence" value="ECO:0007669"/>
    <property type="project" value="InterPro"/>
</dbReference>
<evidence type="ECO:0000259" key="3">
    <source>
        <dbReference type="Pfam" id="PF00248"/>
    </source>
</evidence>
<proteinExistence type="predicted"/>
<dbReference type="Pfam" id="PF00248">
    <property type="entry name" value="Aldo_ket_red"/>
    <property type="match status" value="1"/>
</dbReference>